<dbReference type="PROSITE" id="PS50067">
    <property type="entry name" value="KINESIN_MOTOR_2"/>
    <property type="match status" value="1"/>
</dbReference>
<accession>A0A6P8HY15</accession>
<dbReference type="GO" id="GO:0051231">
    <property type="term" value="P:spindle elongation"/>
    <property type="evidence" value="ECO:0007669"/>
    <property type="project" value="TreeGrafter"/>
</dbReference>
<evidence type="ECO:0000256" key="6">
    <source>
        <dbReference type="RuleBase" id="RU000394"/>
    </source>
</evidence>
<name>A0A6P8HY15_ACTTE</name>
<dbReference type="CDD" id="cd00106">
    <property type="entry name" value="KISc"/>
    <property type="match status" value="1"/>
</dbReference>
<feature type="domain" description="Kinesin motor" evidence="8">
    <location>
        <begin position="86"/>
        <end position="432"/>
    </location>
</feature>
<evidence type="ECO:0000313" key="9">
    <source>
        <dbReference type="Proteomes" id="UP000515163"/>
    </source>
</evidence>
<dbReference type="PROSITE" id="PS00411">
    <property type="entry name" value="KINESIN_MOTOR_1"/>
    <property type="match status" value="1"/>
</dbReference>
<dbReference type="InterPro" id="IPR019821">
    <property type="entry name" value="Kinesin_motor_CS"/>
</dbReference>
<dbReference type="RefSeq" id="XP_031560241.1">
    <property type="nucleotide sequence ID" value="XM_031704381.1"/>
</dbReference>
<comment type="subcellular location">
    <subcellularLocation>
        <location evidence="1">Cytoplasm</location>
        <location evidence="1">Cytoskeleton</location>
    </subcellularLocation>
</comment>
<feature type="compositionally biased region" description="Polar residues" evidence="7">
    <location>
        <begin position="665"/>
        <end position="674"/>
    </location>
</feature>
<feature type="region of interest" description="Disordered" evidence="7">
    <location>
        <begin position="1"/>
        <end position="82"/>
    </location>
</feature>
<dbReference type="GO" id="GO:0007018">
    <property type="term" value="P:microtubule-based movement"/>
    <property type="evidence" value="ECO:0007669"/>
    <property type="project" value="InterPro"/>
</dbReference>
<sequence length="838" mass="93571">MEDDTRSENPQTSPNKADVKNDTDEEEQKNTDELGDSDSPNTDSPPLQSSPSDASKSSRPSSLHSSRSATESDLDSNPTSTSAVDSIKVVIRVRPLNPSENARKDKNIVSYPGDGAIWIDNNFGQVKPFTFNAVFDGATSQAEMFEQCGIKNLINMALEGYSCTAFAFGQTGSGKTYTITGPLNTDGTSYQDEVLPSPEMLGLLERSFQYLFDAMDKKADLVNYTLRASYLEVYNERVKDLLNPSSAHDSLPVRWARDRGFYVENLFYVECDALDDLTAVLEEGLKYRQVGSHNMNDHSSRSHSMLTVYIDIEMVDPNDESGFPVLRHGKISFVDLAGSERVKETKSHGESFAESQNINKSLLTLGNCISALSDAKKRSGHIPYRDSKLTKLLADSLGGNGVTLMIACISPSSYLISDTLNTLRYAHRAKKIKNKPVVQMDPKEKLIISLKREIKLLRTENNYFRQQLGLPSSDSQTTVTSDTDQNGNKIDNNNSSSKQPSIKKKTNSLLVKDDERNKLTTANLTAGANSGLYDMLQEYMIENEHLRSENGDLHKSRDEISRQRAIVSRENERLLKKLEDLERVFVSSPVSFRSLSGVERSRSLPEGGKSTFDYKAVGYDVGYRSSSNPDYYQLKHRSSSEPTNLSFPPINDGPYPNYVHHGSLGSVSDDSSNQADRKPMSKSSPAKLRKQPLTPEKFQGGYAQIFAKHRGKKIKEKQSNKGATQSTSKPIKAFTTHGQLNTTTSNTSYSQNSYKQNNSSSYPYDTSSYSRQLYGYNGQHIQRNVPERSYQPQSQYSKAFSSTQPSYQLQQDLGNIDSQIQYYSYMNKGTSFDRSPNR</sequence>
<dbReference type="GO" id="GO:0007052">
    <property type="term" value="P:mitotic spindle organization"/>
    <property type="evidence" value="ECO:0007669"/>
    <property type="project" value="TreeGrafter"/>
</dbReference>
<feature type="compositionally biased region" description="Low complexity" evidence="7">
    <location>
        <begin position="472"/>
        <end position="485"/>
    </location>
</feature>
<feature type="binding site" evidence="5">
    <location>
        <begin position="169"/>
        <end position="176"/>
    </location>
    <ligand>
        <name>ATP</name>
        <dbReference type="ChEBI" id="CHEBI:30616"/>
    </ligand>
</feature>
<dbReference type="PANTHER" id="PTHR47969:SF33">
    <property type="entry name" value="KINESIN-LIKE PROTEIN"/>
    <property type="match status" value="1"/>
</dbReference>
<dbReference type="PRINTS" id="PR00380">
    <property type="entry name" value="KINESINHEAVY"/>
</dbReference>
<organism evidence="9 10">
    <name type="scientific">Actinia tenebrosa</name>
    <name type="common">Australian red waratah sea anemone</name>
    <dbReference type="NCBI Taxonomy" id="6105"/>
    <lineage>
        <taxon>Eukaryota</taxon>
        <taxon>Metazoa</taxon>
        <taxon>Cnidaria</taxon>
        <taxon>Anthozoa</taxon>
        <taxon>Hexacorallia</taxon>
        <taxon>Actiniaria</taxon>
        <taxon>Actiniidae</taxon>
        <taxon>Actinia</taxon>
    </lineage>
</organism>
<dbReference type="GO" id="GO:0003777">
    <property type="term" value="F:microtubule motor activity"/>
    <property type="evidence" value="ECO:0007669"/>
    <property type="project" value="InterPro"/>
</dbReference>
<protein>
    <recommendedName>
        <fullName evidence="6">Kinesin-like protein</fullName>
    </recommendedName>
</protein>
<feature type="compositionally biased region" description="Polar residues" evidence="7">
    <location>
        <begin position="720"/>
        <end position="729"/>
    </location>
</feature>
<gene>
    <name evidence="10" type="primary">LOC116296371</name>
</gene>
<keyword evidence="6" id="KW-0493">Microtubule</keyword>
<dbReference type="GO" id="GO:0005875">
    <property type="term" value="C:microtubule associated complex"/>
    <property type="evidence" value="ECO:0007669"/>
    <property type="project" value="TreeGrafter"/>
</dbReference>
<reference evidence="10" key="1">
    <citation type="submission" date="2025-08" db="UniProtKB">
        <authorList>
            <consortium name="RefSeq"/>
        </authorList>
    </citation>
    <scope>IDENTIFICATION</scope>
    <source>
        <tissue evidence="10">Tentacle</tissue>
    </source>
</reference>
<dbReference type="KEGG" id="aten:116296371"/>
<dbReference type="SUPFAM" id="SSF52540">
    <property type="entry name" value="P-loop containing nucleoside triphosphate hydrolases"/>
    <property type="match status" value="1"/>
</dbReference>
<dbReference type="OrthoDB" id="3176171at2759"/>
<evidence type="ECO:0000256" key="7">
    <source>
        <dbReference type="SAM" id="MobiDB-lite"/>
    </source>
</evidence>
<dbReference type="FunCoup" id="A0A6P8HY15">
    <property type="interactions" value="18"/>
</dbReference>
<dbReference type="Pfam" id="PF00225">
    <property type="entry name" value="Kinesin"/>
    <property type="match status" value="1"/>
</dbReference>
<evidence type="ECO:0000256" key="5">
    <source>
        <dbReference type="PROSITE-ProRule" id="PRU00283"/>
    </source>
</evidence>
<dbReference type="InterPro" id="IPR027417">
    <property type="entry name" value="P-loop_NTPase"/>
</dbReference>
<dbReference type="Proteomes" id="UP000515163">
    <property type="component" value="Unplaced"/>
</dbReference>
<evidence type="ECO:0000256" key="1">
    <source>
        <dbReference type="ARBA" id="ARBA00004245"/>
    </source>
</evidence>
<keyword evidence="4" id="KW-0206">Cytoskeleton</keyword>
<dbReference type="GO" id="GO:0005874">
    <property type="term" value="C:microtubule"/>
    <property type="evidence" value="ECO:0007669"/>
    <property type="project" value="UniProtKB-KW"/>
</dbReference>
<dbReference type="InterPro" id="IPR001752">
    <property type="entry name" value="Kinesin_motor_dom"/>
</dbReference>
<keyword evidence="5 6" id="KW-0505">Motor protein</keyword>
<feature type="compositionally biased region" description="Polar residues" evidence="7">
    <location>
        <begin position="38"/>
        <end position="47"/>
    </location>
</feature>
<dbReference type="AlphaFoldDB" id="A0A6P8HY15"/>
<dbReference type="InterPro" id="IPR036961">
    <property type="entry name" value="Kinesin_motor_dom_sf"/>
</dbReference>
<dbReference type="Gene3D" id="3.40.850.10">
    <property type="entry name" value="Kinesin motor domain"/>
    <property type="match status" value="1"/>
</dbReference>
<dbReference type="InterPro" id="IPR027640">
    <property type="entry name" value="Kinesin-like_fam"/>
</dbReference>
<evidence type="ECO:0000256" key="4">
    <source>
        <dbReference type="ARBA" id="ARBA00023212"/>
    </source>
</evidence>
<dbReference type="SMART" id="SM00129">
    <property type="entry name" value="KISc"/>
    <property type="match status" value="1"/>
</dbReference>
<evidence type="ECO:0000256" key="2">
    <source>
        <dbReference type="ARBA" id="ARBA00022741"/>
    </source>
</evidence>
<keyword evidence="9" id="KW-1185">Reference proteome</keyword>
<keyword evidence="2 5" id="KW-0547">Nucleotide-binding</keyword>
<feature type="compositionally biased region" description="Polar residues" evidence="7">
    <location>
        <begin position="69"/>
        <end position="82"/>
    </location>
</feature>
<dbReference type="GeneID" id="116296371"/>
<dbReference type="GO" id="GO:0005524">
    <property type="term" value="F:ATP binding"/>
    <property type="evidence" value="ECO:0007669"/>
    <property type="project" value="UniProtKB-UniRule"/>
</dbReference>
<feature type="compositionally biased region" description="Basic and acidic residues" evidence="7">
    <location>
        <begin position="17"/>
        <end position="32"/>
    </location>
</feature>
<feature type="compositionally biased region" description="Low complexity" evidence="7">
    <location>
        <begin position="49"/>
        <end position="68"/>
    </location>
</feature>
<feature type="compositionally biased region" description="Polar residues" evidence="7">
    <location>
        <begin position="486"/>
        <end position="500"/>
    </location>
</feature>
<evidence type="ECO:0000313" key="10">
    <source>
        <dbReference type="RefSeq" id="XP_031560241.1"/>
    </source>
</evidence>
<comment type="similarity">
    <text evidence="5 6">Belongs to the TRAFAC class myosin-kinesin ATPase superfamily. Kinesin family.</text>
</comment>
<keyword evidence="3 5" id="KW-0067">ATP-binding</keyword>
<evidence type="ECO:0000256" key="3">
    <source>
        <dbReference type="ARBA" id="ARBA00022840"/>
    </source>
</evidence>
<proteinExistence type="inferred from homology"/>
<evidence type="ECO:0000259" key="8">
    <source>
        <dbReference type="PROSITE" id="PS50067"/>
    </source>
</evidence>
<feature type="region of interest" description="Disordered" evidence="7">
    <location>
        <begin position="467"/>
        <end position="509"/>
    </location>
</feature>
<dbReference type="InParanoid" id="A0A6P8HY15"/>
<dbReference type="GO" id="GO:0008017">
    <property type="term" value="F:microtubule binding"/>
    <property type="evidence" value="ECO:0007669"/>
    <property type="project" value="InterPro"/>
</dbReference>
<feature type="region of interest" description="Disordered" evidence="7">
    <location>
        <begin position="634"/>
        <end position="765"/>
    </location>
</feature>
<dbReference type="PANTHER" id="PTHR47969">
    <property type="entry name" value="CHROMOSOME-ASSOCIATED KINESIN KIF4A-RELATED"/>
    <property type="match status" value="1"/>
</dbReference>
<dbReference type="FunFam" id="3.40.850.10:FF:000080">
    <property type="entry name" value="Kinesin-like protein"/>
    <property type="match status" value="1"/>
</dbReference>
<feature type="compositionally biased region" description="Low complexity" evidence="7">
    <location>
        <begin position="741"/>
        <end position="765"/>
    </location>
</feature>
<keyword evidence="4" id="KW-0963">Cytoplasm</keyword>